<protein>
    <submittedName>
        <fullName evidence="2">Uncharacterized protein</fullName>
    </submittedName>
</protein>
<organism evidence="2 3">
    <name type="scientific">Mucilaginibacter myungsuensis</name>
    <dbReference type="NCBI Taxonomy" id="649104"/>
    <lineage>
        <taxon>Bacteria</taxon>
        <taxon>Pseudomonadati</taxon>
        <taxon>Bacteroidota</taxon>
        <taxon>Sphingobacteriia</taxon>
        <taxon>Sphingobacteriales</taxon>
        <taxon>Sphingobacteriaceae</taxon>
        <taxon>Mucilaginibacter</taxon>
    </lineage>
</organism>
<proteinExistence type="predicted"/>
<name>A0A929L6E7_9SPHI</name>
<dbReference type="RefSeq" id="WP_194113295.1">
    <property type="nucleotide sequence ID" value="NZ_JADFFL010000009.1"/>
</dbReference>
<accession>A0A929L6E7</accession>
<keyword evidence="1" id="KW-0472">Membrane</keyword>
<keyword evidence="3" id="KW-1185">Reference proteome</keyword>
<dbReference type="EMBL" id="JADFFL010000009">
    <property type="protein sequence ID" value="MBE9664051.1"/>
    <property type="molecule type" value="Genomic_DNA"/>
</dbReference>
<dbReference type="AlphaFoldDB" id="A0A929L6E7"/>
<gene>
    <name evidence="2" type="ORF">IRJ16_19360</name>
</gene>
<dbReference type="NCBIfam" id="NF041635">
    <property type="entry name" value="STM3941_fam"/>
    <property type="match status" value="1"/>
</dbReference>
<keyword evidence="1" id="KW-1133">Transmembrane helix</keyword>
<feature type="transmembrane region" description="Helical" evidence="1">
    <location>
        <begin position="43"/>
        <end position="64"/>
    </location>
</feature>
<feature type="transmembrane region" description="Helical" evidence="1">
    <location>
        <begin position="12"/>
        <end position="31"/>
    </location>
</feature>
<comment type="caution">
    <text evidence="2">The sequence shown here is derived from an EMBL/GenBank/DDBJ whole genome shotgun (WGS) entry which is preliminary data.</text>
</comment>
<keyword evidence="1" id="KW-0812">Transmembrane</keyword>
<evidence type="ECO:0000256" key="1">
    <source>
        <dbReference type="SAM" id="Phobius"/>
    </source>
</evidence>
<evidence type="ECO:0000313" key="3">
    <source>
        <dbReference type="Proteomes" id="UP000622475"/>
    </source>
</evidence>
<sequence>MKTIEIPLSKVKIVLLILGSIIFVALGVWLWSIADVQTRRPPIIAKMVGGACVIFFGACLGIGVKTFFDKRPGLIINEDGLQIFSSFSKSTFVSWEHITGMGEMIVHRTKLVLIFIDNVEEVIAAQQNKWSQKLMRANANMSGTPVSISSNVLKISHKELMNTLEKAIEDNAQTNTKPQIENF</sequence>
<dbReference type="InterPro" id="IPR048136">
    <property type="entry name" value="STM3941-like"/>
</dbReference>
<evidence type="ECO:0000313" key="2">
    <source>
        <dbReference type="EMBL" id="MBE9664051.1"/>
    </source>
</evidence>
<dbReference type="Proteomes" id="UP000622475">
    <property type="component" value="Unassembled WGS sequence"/>
</dbReference>
<reference evidence="2" key="1">
    <citation type="submission" date="2020-10" db="EMBL/GenBank/DDBJ databases">
        <title>Mucilaginibacter mali sp. nov., isolated from rhizosphere soil of apple orchard.</title>
        <authorList>
            <person name="Lee J.-S."/>
            <person name="Kim H.S."/>
            <person name="Kim J.-S."/>
        </authorList>
    </citation>
    <scope>NUCLEOTIDE SEQUENCE</scope>
    <source>
        <strain evidence="2">KCTC 22746</strain>
    </source>
</reference>